<sequence length="82" mass="9020">MDHSSTGVSRILQTTIFYNVFYVIVLFLKKIEVAKAVTPAGKAIAEDPAGTNFPEETEALPAESVHLEPIRASLYDLKQQSL</sequence>
<name>A0A3A9K4J6_9BACI</name>
<proteinExistence type="predicted"/>
<gene>
    <name evidence="2" type="ORF">CR203_12130</name>
</gene>
<feature type="transmembrane region" description="Helical" evidence="1">
    <location>
        <begin position="12"/>
        <end position="28"/>
    </location>
</feature>
<dbReference type="AlphaFoldDB" id="A0A3A9K4J6"/>
<comment type="caution">
    <text evidence="2">The sequence shown here is derived from an EMBL/GenBank/DDBJ whole genome shotgun (WGS) entry which is preliminary data.</text>
</comment>
<organism evidence="2 3">
    <name type="scientific">Salipaludibacillus neizhouensis</name>
    <dbReference type="NCBI Taxonomy" id="885475"/>
    <lineage>
        <taxon>Bacteria</taxon>
        <taxon>Bacillati</taxon>
        <taxon>Bacillota</taxon>
        <taxon>Bacilli</taxon>
        <taxon>Bacillales</taxon>
        <taxon>Bacillaceae</taxon>
    </lineage>
</organism>
<evidence type="ECO:0000313" key="3">
    <source>
        <dbReference type="Proteomes" id="UP000281498"/>
    </source>
</evidence>
<keyword evidence="1" id="KW-0812">Transmembrane</keyword>
<keyword evidence="3" id="KW-1185">Reference proteome</keyword>
<reference evidence="2 3" key="1">
    <citation type="submission" date="2017-10" db="EMBL/GenBank/DDBJ databases">
        <title>Bacillus sp. nov., a halophilic bacterium isolated from a Keqin Lake.</title>
        <authorList>
            <person name="Wang H."/>
        </authorList>
    </citation>
    <scope>NUCLEOTIDE SEQUENCE [LARGE SCALE GENOMIC DNA]</scope>
    <source>
        <strain evidence="2 3">KCTC 13187</strain>
    </source>
</reference>
<protein>
    <submittedName>
        <fullName evidence="2">Uncharacterized protein</fullName>
    </submittedName>
</protein>
<dbReference type="RefSeq" id="WP_110937263.1">
    <property type="nucleotide sequence ID" value="NZ_KZ614146.1"/>
</dbReference>
<keyword evidence="1" id="KW-0472">Membrane</keyword>
<evidence type="ECO:0000256" key="1">
    <source>
        <dbReference type="SAM" id="Phobius"/>
    </source>
</evidence>
<accession>A0A3A9K4J6</accession>
<keyword evidence="1" id="KW-1133">Transmembrane helix</keyword>
<evidence type="ECO:0000313" key="2">
    <source>
        <dbReference type="EMBL" id="RKL67249.1"/>
    </source>
</evidence>
<dbReference type="Proteomes" id="UP000281498">
    <property type="component" value="Unassembled WGS sequence"/>
</dbReference>
<dbReference type="EMBL" id="PDOE01000004">
    <property type="protein sequence ID" value="RKL67249.1"/>
    <property type="molecule type" value="Genomic_DNA"/>
</dbReference>